<dbReference type="PROSITE" id="PS50109">
    <property type="entry name" value="HIS_KIN"/>
    <property type="match status" value="1"/>
</dbReference>
<evidence type="ECO:0000259" key="9">
    <source>
        <dbReference type="PROSITE" id="PS50110"/>
    </source>
</evidence>
<gene>
    <name evidence="11" type="ORF">LZC94_41620</name>
</gene>
<dbReference type="Gene3D" id="3.40.50.2300">
    <property type="match status" value="1"/>
</dbReference>
<reference evidence="11 12" key="1">
    <citation type="submission" date="2021-12" db="EMBL/GenBank/DDBJ databases">
        <title>Discovery of the Pendulisporaceae a myxobacterial family with distinct sporulation behavior and unique specialized metabolism.</title>
        <authorList>
            <person name="Garcia R."/>
            <person name="Popoff A."/>
            <person name="Bader C.D."/>
            <person name="Loehr J."/>
            <person name="Walesch S."/>
            <person name="Walt C."/>
            <person name="Boldt J."/>
            <person name="Bunk B."/>
            <person name="Haeckl F.J.F.P.J."/>
            <person name="Gunesch A.P."/>
            <person name="Birkelbach J."/>
            <person name="Nuebel U."/>
            <person name="Pietschmann T."/>
            <person name="Bach T."/>
            <person name="Mueller R."/>
        </authorList>
    </citation>
    <scope>NUCLEOTIDE SEQUENCE [LARGE SCALE GENOMIC DNA]</scope>
    <source>
        <strain evidence="11 12">MSr11954</strain>
    </source>
</reference>
<organism evidence="11 12">
    <name type="scientific">Pendulispora albinea</name>
    <dbReference type="NCBI Taxonomy" id="2741071"/>
    <lineage>
        <taxon>Bacteria</taxon>
        <taxon>Pseudomonadati</taxon>
        <taxon>Myxococcota</taxon>
        <taxon>Myxococcia</taxon>
        <taxon>Myxococcales</taxon>
        <taxon>Sorangiineae</taxon>
        <taxon>Pendulisporaceae</taxon>
        <taxon>Pendulispora</taxon>
    </lineage>
</organism>
<dbReference type="SUPFAM" id="SSF47384">
    <property type="entry name" value="Homodimeric domain of signal transducing histidine kinase"/>
    <property type="match status" value="1"/>
</dbReference>
<dbReference type="SUPFAM" id="SSF52172">
    <property type="entry name" value="CheY-like"/>
    <property type="match status" value="1"/>
</dbReference>
<dbReference type="NCBIfam" id="TIGR00229">
    <property type="entry name" value="sensory_box"/>
    <property type="match status" value="1"/>
</dbReference>
<dbReference type="EC" id="2.7.13.3" evidence="2"/>
<dbReference type="Proteomes" id="UP001370348">
    <property type="component" value="Chromosome"/>
</dbReference>
<evidence type="ECO:0000256" key="6">
    <source>
        <dbReference type="PROSITE-ProRule" id="PRU00169"/>
    </source>
</evidence>
<dbReference type="Pfam" id="PF00512">
    <property type="entry name" value="HisKA"/>
    <property type="match status" value="1"/>
</dbReference>
<dbReference type="PANTHER" id="PTHR43047">
    <property type="entry name" value="TWO-COMPONENT HISTIDINE PROTEIN KINASE"/>
    <property type="match status" value="1"/>
</dbReference>
<dbReference type="InterPro" id="IPR036890">
    <property type="entry name" value="HATPase_C_sf"/>
</dbReference>
<dbReference type="SMART" id="SM00388">
    <property type="entry name" value="HisKA"/>
    <property type="match status" value="1"/>
</dbReference>
<feature type="domain" description="PAS" evidence="10">
    <location>
        <begin position="53"/>
        <end position="80"/>
    </location>
</feature>
<dbReference type="InterPro" id="IPR005467">
    <property type="entry name" value="His_kinase_dom"/>
</dbReference>
<dbReference type="Gene3D" id="1.10.287.130">
    <property type="match status" value="1"/>
</dbReference>
<dbReference type="SMART" id="SM00448">
    <property type="entry name" value="REC"/>
    <property type="match status" value="1"/>
</dbReference>
<keyword evidence="12" id="KW-1185">Reference proteome</keyword>
<evidence type="ECO:0000256" key="4">
    <source>
        <dbReference type="ARBA" id="ARBA00022679"/>
    </source>
</evidence>
<dbReference type="InterPro" id="IPR001789">
    <property type="entry name" value="Sig_transdc_resp-reg_receiver"/>
</dbReference>
<evidence type="ECO:0000256" key="5">
    <source>
        <dbReference type="ARBA" id="ARBA00022777"/>
    </source>
</evidence>
<dbReference type="Pfam" id="PF13426">
    <property type="entry name" value="PAS_9"/>
    <property type="match status" value="1"/>
</dbReference>
<evidence type="ECO:0000313" key="11">
    <source>
        <dbReference type="EMBL" id="WXB14313.1"/>
    </source>
</evidence>
<dbReference type="Pfam" id="PF00072">
    <property type="entry name" value="Response_reg"/>
    <property type="match status" value="1"/>
</dbReference>
<keyword evidence="3 6" id="KW-0597">Phosphoprotein</keyword>
<feature type="domain" description="Response regulatory" evidence="9">
    <location>
        <begin position="431"/>
        <end position="549"/>
    </location>
</feature>
<dbReference type="RefSeq" id="WP_394823933.1">
    <property type="nucleotide sequence ID" value="NZ_CP089984.1"/>
</dbReference>
<dbReference type="GO" id="GO:0005524">
    <property type="term" value="F:ATP binding"/>
    <property type="evidence" value="ECO:0007669"/>
    <property type="project" value="UniProtKB-KW"/>
</dbReference>
<evidence type="ECO:0000256" key="1">
    <source>
        <dbReference type="ARBA" id="ARBA00000085"/>
    </source>
</evidence>
<dbReference type="InterPro" id="IPR004358">
    <property type="entry name" value="Sig_transdc_His_kin-like_C"/>
</dbReference>
<dbReference type="Pfam" id="PF02518">
    <property type="entry name" value="HATPase_c"/>
    <property type="match status" value="1"/>
</dbReference>
<dbReference type="CDD" id="cd00082">
    <property type="entry name" value="HisKA"/>
    <property type="match status" value="1"/>
</dbReference>
<dbReference type="InterPro" id="IPR000014">
    <property type="entry name" value="PAS"/>
</dbReference>
<evidence type="ECO:0000256" key="2">
    <source>
        <dbReference type="ARBA" id="ARBA00012438"/>
    </source>
</evidence>
<dbReference type="CDD" id="cd16922">
    <property type="entry name" value="HATPase_EvgS-ArcB-TorS-like"/>
    <property type="match status" value="1"/>
</dbReference>
<feature type="coiled-coil region" evidence="7">
    <location>
        <begin position="14"/>
        <end position="41"/>
    </location>
</feature>
<proteinExistence type="predicted"/>
<feature type="modified residue" description="4-aspartylphosphate" evidence="6">
    <location>
        <position position="480"/>
    </location>
</feature>
<comment type="catalytic activity">
    <reaction evidence="1">
        <text>ATP + protein L-histidine = ADP + protein N-phospho-L-histidine.</text>
        <dbReference type="EC" id="2.7.13.3"/>
    </reaction>
</comment>
<dbReference type="PROSITE" id="PS50112">
    <property type="entry name" value="PAS"/>
    <property type="match status" value="1"/>
</dbReference>
<dbReference type="InterPro" id="IPR003594">
    <property type="entry name" value="HATPase_dom"/>
</dbReference>
<dbReference type="PRINTS" id="PR00344">
    <property type="entry name" value="BCTRLSENSOR"/>
</dbReference>
<keyword evidence="4" id="KW-0808">Transferase</keyword>
<dbReference type="CDD" id="cd00130">
    <property type="entry name" value="PAS"/>
    <property type="match status" value="1"/>
</dbReference>
<dbReference type="SUPFAM" id="SSF55874">
    <property type="entry name" value="ATPase domain of HSP90 chaperone/DNA topoisomerase II/histidine kinase"/>
    <property type="match status" value="1"/>
</dbReference>
<name>A0ABZ2LTV6_9BACT</name>
<accession>A0ABZ2LTV6</accession>
<dbReference type="Gene3D" id="3.30.565.10">
    <property type="entry name" value="Histidine kinase-like ATPase, C-terminal domain"/>
    <property type="match status" value="1"/>
</dbReference>
<protein>
    <recommendedName>
        <fullName evidence="2">histidine kinase</fullName>
        <ecNumber evidence="2">2.7.13.3</ecNumber>
    </recommendedName>
</protein>
<dbReference type="Gene3D" id="3.30.450.20">
    <property type="entry name" value="PAS domain"/>
    <property type="match status" value="1"/>
</dbReference>
<dbReference type="EMBL" id="CP089984">
    <property type="protein sequence ID" value="WXB14313.1"/>
    <property type="molecule type" value="Genomic_DNA"/>
</dbReference>
<dbReference type="PROSITE" id="PS50110">
    <property type="entry name" value="RESPONSE_REGULATORY"/>
    <property type="match status" value="1"/>
</dbReference>
<keyword evidence="5" id="KW-0418">Kinase</keyword>
<keyword evidence="7" id="KW-0175">Coiled coil</keyword>
<dbReference type="InterPro" id="IPR035965">
    <property type="entry name" value="PAS-like_dom_sf"/>
</dbReference>
<evidence type="ECO:0000259" key="10">
    <source>
        <dbReference type="PROSITE" id="PS50112"/>
    </source>
</evidence>
<dbReference type="SUPFAM" id="SSF55785">
    <property type="entry name" value="PYP-like sensor domain (PAS domain)"/>
    <property type="match status" value="1"/>
</dbReference>
<sequence>MLPSRARLKRCARINGLENRLRRAEERLALARAEAEAMQHASRRFQETGIIGVLYWRSDGAITYSNDAYLDMLGYTREEFERDGLDWRKLTPHEFAGTDVQAFIEMNERGYCRPYEKAYRAKDGRIVPIQIGSAFWEGSKEGGVCWVLDISERKRAEAERDCLLAAEQCARREAESANAAKDQFLAVVSHELRTPLTAILGWAKLLRAGPVSPEMRERALATIERNAQLQARLIDDILDVSRIIAGKLVLDVSSVPVADVVHAAADSLRPSYREKKVDLWVEIEPELPFILADANRLQQVIWNLVQNALKFTPAGGHVHVRAFRSGDTELSIEVTDTGQGIKPEFLPRLFERFQQADTSATRVHRGLGLGLAIVDQLVALHGGSVRAESDGMGRGAKLCVRLPIGPVSSMRRVARASKGPQVLGQRLDDMHVLVVDDEPDIRELIAQILSDHGANVVLASSVAEAIDLAHRHRLDAILSDIAMPQADGFELVRRLKSVDGSNGRSPAMCAVTAMASPLDRERIAAAGFDAVLSKPVLPERLLEIVYRLTRVEPPPSVQRRAWMASSSARASSRR</sequence>
<dbReference type="SMART" id="SM00091">
    <property type="entry name" value="PAS"/>
    <property type="match status" value="1"/>
</dbReference>
<keyword evidence="11" id="KW-0067">ATP-binding</keyword>
<dbReference type="InterPro" id="IPR011006">
    <property type="entry name" value="CheY-like_superfamily"/>
</dbReference>
<evidence type="ECO:0000259" key="8">
    <source>
        <dbReference type="PROSITE" id="PS50109"/>
    </source>
</evidence>
<evidence type="ECO:0000313" key="12">
    <source>
        <dbReference type="Proteomes" id="UP001370348"/>
    </source>
</evidence>
<keyword evidence="11" id="KW-0547">Nucleotide-binding</keyword>
<evidence type="ECO:0000256" key="3">
    <source>
        <dbReference type="ARBA" id="ARBA00022553"/>
    </source>
</evidence>
<feature type="domain" description="Histidine kinase" evidence="8">
    <location>
        <begin position="187"/>
        <end position="406"/>
    </location>
</feature>
<evidence type="ECO:0000256" key="7">
    <source>
        <dbReference type="SAM" id="Coils"/>
    </source>
</evidence>
<dbReference type="InterPro" id="IPR036097">
    <property type="entry name" value="HisK_dim/P_sf"/>
</dbReference>
<dbReference type="SMART" id="SM00387">
    <property type="entry name" value="HATPase_c"/>
    <property type="match status" value="1"/>
</dbReference>
<dbReference type="InterPro" id="IPR003661">
    <property type="entry name" value="HisK_dim/P_dom"/>
</dbReference>